<dbReference type="Proteomes" id="UP001230649">
    <property type="component" value="Unassembled WGS sequence"/>
</dbReference>
<sequence>MSWCRHSAISSTCRRASSSIQHHALSTSTPVNKKFKPQDLFLLPGQPKARKSKVPKKVLAWKAQREGLVAEGNSAEVEPVALFAEEIEDWRSPWKGRIAGDENEPFGLKRGAAFRFGIPKLRRVQDEPEDDGQLPFGIGPRAVLVGRKPSPTHCQSLPETRMSQRVRETRESLVDLDKPQSIPAPAVEVHPETVIPSWKIPTPSEYEKYGRKNRGSVRRERRPEEGRRRESSASWSDDADPRVDRRRREPPSKPQSRHERENDLAANLHTPSSSIDTPSPPAERTPGRWEPTKKISIPAMQGLRALHQSDPKTFSHAVLSEKFGVSREAVARILRSKFRDEQ</sequence>
<evidence type="ECO:0000313" key="1">
    <source>
        <dbReference type="EMBL" id="KAJ9104716.1"/>
    </source>
</evidence>
<proteinExistence type="predicted"/>
<keyword evidence="2" id="KW-1185">Reference proteome</keyword>
<protein>
    <submittedName>
        <fullName evidence="1">Uncharacterized protein</fullName>
    </submittedName>
</protein>
<dbReference type="EMBL" id="JASBWS010000052">
    <property type="protein sequence ID" value="KAJ9104716.1"/>
    <property type="molecule type" value="Genomic_DNA"/>
</dbReference>
<gene>
    <name evidence="1" type="ORF">QFC20_004488</name>
</gene>
<evidence type="ECO:0000313" key="2">
    <source>
        <dbReference type="Proteomes" id="UP001230649"/>
    </source>
</evidence>
<accession>A0ACC2W0Y4</accession>
<name>A0ACC2W0Y4_9TREE</name>
<reference evidence="1" key="1">
    <citation type="submission" date="2023-04" db="EMBL/GenBank/DDBJ databases">
        <title>Draft Genome sequencing of Naganishia species isolated from polar environments using Oxford Nanopore Technology.</title>
        <authorList>
            <person name="Leo P."/>
            <person name="Venkateswaran K."/>
        </authorList>
    </citation>
    <scope>NUCLEOTIDE SEQUENCE</scope>
    <source>
        <strain evidence="1">MNA-CCFEE 5262</strain>
    </source>
</reference>
<comment type="caution">
    <text evidence="1">The sequence shown here is derived from an EMBL/GenBank/DDBJ whole genome shotgun (WGS) entry which is preliminary data.</text>
</comment>
<organism evidence="1 2">
    <name type="scientific">Naganishia adeliensis</name>
    <dbReference type="NCBI Taxonomy" id="92952"/>
    <lineage>
        <taxon>Eukaryota</taxon>
        <taxon>Fungi</taxon>
        <taxon>Dikarya</taxon>
        <taxon>Basidiomycota</taxon>
        <taxon>Agaricomycotina</taxon>
        <taxon>Tremellomycetes</taxon>
        <taxon>Filobasidiales</taxon>
        <taxon>Filobasidiaceae</taxon>
        <taxon>Naganishia</taxon>
    </lineage>
</organism>